<dbReference type="PRINTS" id="PR00878">
    <property type="entry name" value="CHOLNESTRASE"/>
</dbReference>
<dbReference type="PROSITE" id="PS00122">
    <property type="entry name" value="CARBOXYLESTERASE_B_1"/>
    <property type="match status" value="1"/>
</dbReference>
<dbReference type="InterPro" id="IPR019826">
    <property type="entry name" value="Carboxylesterase_B_AS"/>
</dbReference>
<keyword evidence="3" id="KW-0732">Signal</keyword>
<protein>
    <recommendedName>
        <fullName evidence="3">Carboxylic ester hydrolase</fullName>
        <ecNumber evidence="3">3.1.1.-</ecNumber>
    </recommendedName>
</protein>
<dbReference type="Pfam" id="PF00135">
    <property type="entry name" value="COesterase"/>
    <property type="match status" value="1"/>
</dbReference>
<feature type="chain" id="PRO_5021041248" description="Carboxylic ester hydrolase" evidence="3">
    <location>
        <begin position="28"/>
        <end position="526"/>
    </location>
</feature>
<dbReference type="SUPFAM" id="SSF53474">
    <property type="entry name" value="alpha/beta-Hydrolases"/>
    <property type="match status" value="1"/>
</dbReference>
<accession>A0A4V1NVZ9</accession>
<evidence type="ECO:0000259" key="4">
    <source>
        <dbReference type="Pfam" id="PF00135"/>
    </source>
</evidence>
<dbReference type="OrthoDB" id="9775851at2"/>
<feature type="domain" description="Carboxylesterase type B" evidence="4">
    <location>
        <begin position="28"/>
        <end position="511"/>
    </location>
</feature>
<dbReference type="EMBL" id="SDMK01000001">
    <property type="protein sequence ID" value="RXS97682.1"/>
    <property type="molecule type" value="Genomic_DNA"/>
</dbReference>
<dbReference type="InterPro" id="IPR019819">
    <property type="entry name" value="Carboxylesterase_B_CS"/>
</dbReference>
<dbReference type="InterPro" id="IPR029058">
    <property type="entry name" value="AB_hydrolase_fold"/>
</dbReference>
<dbReference type="InterPro" id="IPR050309">
    <property type="entry name" value="Type-B_Carboxylest/Lipase"/>
</dbReference>
<evidence type="ECO:0000313" key="5">
    <source>
        <dbReference type="EMBL" id="RXS97682.1"/>
    </source>
</evidence>
<reference evidence="5 6" key="1">
    <citation type="journal article" date="2016" name="Int. J. Syst. Evol. Microbiol.">
        <title>Acidipila dinghuensis sp. nov., an acidobacterium isolated from forest soil.</title>
        <authorList>
            <person name="Jiang Y.W."/>
            <person name="Wang J."/>
            <person name="Chen M.H."/>
            <person name="Lv Y.Y."/>
            <person name="Qiu L.H."/>
        </authorList>
    </citation>
    <scope>NUCLEOTIDE SEQUENCE [LARGE SCALE GENOMIC DNA]</scope>
    <source>
        <strain evidence="5 6">DHOF10</strain>
    </source>
</reference>
<dbReference type="RefSeq" id="WP_129207461.1">
    <property type="nucleotide sequence ID" value="NZ_BMGU01000001.1"/>
</dbReference>
<organism evidence="5 6">
    <name type="scientific">Silvibacterium dinghuense</name>
    <dbReference type="NCBI Taxonomy" id="1560006"/>
    <lineage>
        <taxon>Bacteria</taxon>
        <taxon>Pseudomonadati</taxon>
        <taxon>Acidobacteriota</taxon>
        <taxon>Terriglobia</taxon>
        <taxon>Terriglobales</taxon>
        <taxon>Acidobacteriaceae</taxon>
        <taxon>Silvibacterium</taxon>
    </lineage>
</organism>
<dbReference type="Proteomes" id="UP000290253">
    <property type="component" value="Unassembled WGS sequence"/>
</dbReference>
<name>A0A4V1NVZ9_9BACT</name>
<keyword evidence="2 3" id="KW-0378">Hydrolase</keyword>
<feature type="signal peptide" evidence="3">
    <location>
        <begin position="1"/>
        <end position="27"/>
    </location>
</feature>
<dbReference type="Gene3D" id="3.40.50.1820">
    <property type="entry name" value="alpha/beta hydrolase"/>
    <property type="match status" value="1"/>
</dbReference>
<dbReference type="EC" id="3.1.1.-" evidence="3"/>
<evidence type="ECO:0000256" key="1">
    <source>
        <dbReference type="ARBA" id="ARBA00005964"/>
    </source>
</evidence>
<dbReference type="InterPro" id="IPR000997">
    <property type="entry name" value="Cholinesterase"/>
</dbReference>
<dbReference type="PANTHER" id="PTHR11559">
    <property type="entry name" value="CARBOXYLESTERASE"/>
    <property type="match status" value="1"/>
</dbReference>
<proteinExistence type="inferred from homology"/>
<evidence type="ECO:0000256" key="2">
    <source>
        <dbReference type="ARBA" id="ARBA00022801"/>
    </source>
</evidence>
<sequence length="526" mass="56839">MIRKALAAPCPLFFGLVALLFTLPVHAAPTVKTTAGAVFGVEDSSAQVVSFQGIPFAAPPIGDLRWRAPQPPAPWSGIRAADHPGASCMQTTADERLPWTHEFLVHNQVSEDCLYLNVWTPQLSSSANLPVVVYIHGGGFVEGSGAVQIYDGTNLASTGLVVVTINYRLGIFGFFAHPELAAESPHHAAGNYGLMDQIAALRWVQANIRSFGGDPDRVTIWGQSAGAFSVGALLVSPEARGLFTGAMADSGLSLGGLPIKDLAAAEADGTKFASDHHAASLHDLRAMSAEELLKAQQQGGRFSPNIDGWILPAAPPELARRRAGSDVPVITGYQANDGLLSMPPLHSVADYEALARQRYGSFAGEYLRLYPAASDAAMVKAAIEASRDRDRVSMYLWAVSRGQSVHSPVFTYYFDRGIPWPQHPEYGAFHSGEIPYFFRNLKLLDRSWQNIDHQVSDLASAYLKAFASSGTPDAKGLPTWSPVGKDLPRTMEIGERTGVMPLADKAKLDFWTRYFHSSESQHAPLF</sequence>
<comment type="similarity">
    <text evidence="1 3">Belongs to the type-B carboxylesterase/lipase family.</text>
</comment>
<gene>
    <name evidence="5" type="ORF">ESZ00_07360</name>
</gene>
<comment type="caution">
    <text evidence="5">The sequence shown here is derived from an EMBL/GenBank/DDBJ whole genome shotgun (WGS) entry which is preliminary data.</text>
</comment>
<dbReference type="InterPro" id="IPR002018">
    <property type="entry name" value="CarbesteraseB"/>
</dbReference>
<dbReference type="AlphaFoldDB" id="A0A4V1NVZ9"/>
<evidence type="ECO:0000313" key="6">
    <source>
        <dbReference type="Proteomes" id="UP000290253"/>
    </source>
</evidence>
<evidence type="ECO:0000256" key="3">
    <source>
        <dbReference type="RuleBase" id="RU361235"/>
    </source>
</evidence>
<keyword evidence="6" id="KW-1185">Reference proteome</keyword>
<dbReference type="PROSITE" id="PS00941">
    <property type="entry name" value="CARBOXYLESTERASE_B_2"/>
    <property type="match status" value="1"/>
</dbReference>
<dbReference type="GO" id="GO:0004104">
    <property type="term" value="F:cholinesterase activity"/>
    <property type="evidence" value="ECO:0007669"/>
    <property type="project" value="InterPro"/>
</dbReference>